<organism evidence="2 3">
    <name type="scientific">Nonomuraea terrae</name>
    <dbReference type="NCBI Taxonomy" id="2530383"/>
    <lineage>
        <taxon>Bacteria</taxon>
        <taxon>Bacillati</taxon>
        <taxon>Actinomycetota</taxon>
        <taxon>Actinomycetes</taxon>
        <taxon>Streptosporangiales</taxon>
        <taxon>Streptosporangiaceae</taxon>
        <taxon>Nonomuraea</taxon>
    </lineage>
</organism>
<dbReference type="InterPro" id="IPR032710">
    <property type="entry name" value="NTF2-like_dom_sf"/>
</dbReference>
<dbReference type="EMBL" id="SMKQ01000052">
    <property type="protein sequence ID" value="TDD47032.1"/>
    <property type="molecule type" value="Genomic_DNA"/>
</dbReference>
<gene>
    <name evidence="2" type="ORF">E1286_18890</name>
</gene>
<reference evidence="2 3" key="1">
    <citation type="submission" date="2019-03" db="EMBL/GenBank/DDBJ databases">
        <title>Draft genome sequences of novel Actinobacteria.</title>
        <authorList>
            <person name="Sahin N."/>
            <person name="Ay H."/>
            <person name="Saygin H."/>
        </authorList>
    </citation>
    <scope>NUCLEOTIDE SEQUENCE [LARGE SCALE GENOMIC DNA]</scope>
    <source>
        <strain evidence="2 3">CH32</strain>
    </source>
</reference>
<dbReference type="Gene3D" id="3.10.450.50">
    <property type="match status" value="1"/>
</dbReference>
<evidence type="ECO:0000313" key="3">
    <source>
        <dbReference type="Proteomes" id="UP000295302"/>
    </source>
</evidence>
<dbReference type="RefSeq" id="WP_132614277.1">
    <property type="nucleotide sequence ID" value="NZ_SMKQ01000052.1"/>
</dbReference>
<dbReference type="OrthoDB" id="9180262at2"/>
<dbReference type="Proteomes" id="UP000295302">
    <property type="component" value="Unassembled WGS sequence"/>
</dbReference>
<dbReference type="Pfam" id="PF13577">
    <property type="entry name" value="SnoaL_4"/>
    <property type="match status" value="1"/>
</dbReference>
<protein>
    <submittedName>
        <fullName evidence="2">Nuclear transport factor 2 family protein</fullName>
    </submittedName>
</protein>
<dbReference type="AlphaFoldDB" id="A0A4R4YTU1"/>
<comment type="caution">
    <text evidence="2">The sequence shown here is derived from an EMBL/GenBank/DDBJ whole genome shotgun (WGS) entry which is preliminary data.</text>
</comment>
<feature type="domain" description="SnoaL-like" evidence="1">
    <location>
        <begin position="4"/>
        <end position="123"/>
    </location>
</feature>
<dbReference type="SUPFAM" id="SSF54427">
    <property type="entry name" value="NTF2-like"/>
    <property type="match status" value="1"/>
</dbReference>
<evidence type="ECO:0000313" key="2">
    <source>
        <dbReference type="EMBL" id="TDD47032.1"/>
    </source>
</evidence>
<evidence type="ECO:0000259" key="1">
    <source>
        <dbReference type="Pfam" id="PF13577"/>
    </source>
</evidence>
<sequence>MALTVEDRLAITDLINRHGHLTDSGDLGALDELFVPDVIYDVTDLGGQVLAGLTAVREAALALGEANPVAHHVTNIVIIEMADGRVHAQSKGLGVKSDGTTGSVTYQDTVVRSDDGWRISHRTVRARRVPLTP</sequence>
<accession>A0A4R4YTU1</accession>
<name>A0A4R4YTU1_9ACTN</name>
<keyword evidence="3" id="KW-1185">Reference proteome</keyword>
<dbReference type="InterPro" id="IPR037401">
    <property type="entry name" value="SnoaL-like"/>
</dbReference>
<proteinExistence type="predicted"/>